<evidence type="ECO:0000313" key="1">
    <source>
        <dbReference type="EMBL" id="MTH78573.1"/>
    </source>
</evidence>
<dbReference type="OrthoDB" id="7202530at2"/>
<gene>
    <name evidence="1" type="ORF">GL286_12615</name>
</gene>
<dbReference type="AlphaFoldDB" id="A0A6L6J8T9"/>
<dbReference type="EMBL" id="WMIE01000007">
    <property type="protein sequence ID" value="MTH78573.1"/>
    <property type="molecule type" value="Genomic_DNA"/>
</dbReference>
<reference evidence="1 2" key="1">
    <citation type="submission" date="2019-11" db="EMBL/GenBank/DDBJ databases">
        <authorList>
            <person name="Dong K."/>
        </authorList>
    </citation>
    <scope>NUCLEOTIDE SEQUENCE [LARGE SCALE GENOMIC DNA]</scope>
    <source>
        <strain evidence="1 2">NBRC 111993</strain>
    </source>
</reference>
<dbReference type="Gene3D" id="3.40.50.300">
    <property type="entry name" value="P-loop containing nucleotide triphosphate hydrolases"/>
    <property type="match status" value="1"/>
</dbReference>
<dbReference type="Proteomes" id="UP000478183">
    <property type="component" value="Unassembled WGS sequence"/>
</dbReference>
<proteinExistence type="predicted"/>
<protein>
    <recommendedName>
        <fullName evidence="3">Protein ImuA</fullName>
    </recommendedName>
</protein>
<evidence type="ECO:0000313" key="2">
    <source>
        <dbReference type="Proteomes" id="UP000478183"/>
    </source>
</evidence>
<organism evidence="1 2">
    <name type="scientific">Paracoccus aestuariivivens</name>
    <dbReference type="NCBI Taxonomy" id="1820333"/>
    <lineage>
        <taxon>Bacteria</taxon>
        <taxon>Pseudomonadati</taxon>
        <taxon>Pseudomonadota</taxon>
        <taxon>Alphaproteobacteria</taxon>
        <taxon>Rhodobacterales</taxon>
        <taxon>Paracoccaceae</taxon>
        <taxon>Paracoccus</taxon>
    </lineage>
</organism>
<dbReference type="SUPFAM" id="SSF52540">
    <property type="entry name" value="P-loop containing nucleoside triphosphate hydrolases"/>
    <property type="match status" value="1"/>
</dbReference>
<accession>A0A6L6J8T9</accession>
<dbReference type="RefSeq" id="WP_155095934.1">
    <property type="nucleotide sequence ID" value="NZ_WMIE01000007.1"/>
</dbReference>
<sequence length="225" mass="24473">MTANPFLFGVAPFGRASGPLVPAPPKWQTPVLSETFGTRPLDGAASGFVRAALPQGRVLWVQDRLSRIEFGAPFLPGMGRSLLRIDLTRPTDVLSAMEDGLQSRALAAVVGEIHGTPRALSFTASRRLALRAEASRVPCWLIRHAAPSPEASAARMRWRISALPSAPDQDDPQAPGDPRWLAELFRARGAPPSLWEARHDRAANRLDLVATSRDRELAAPERRLA</sequence>
<name>A0A6L6J8T9_9RHOB</name>
<keyword evidence="2" id="KW-1185">Reference proteome</keyword>
<comment type="caution">
    <text evidence="1">The sequence shown here is derived from an EMBL/GenBank/DDBJ whole genome shotgun (WGS) entry which is preliminary data.</text>
</comment>
<evidence type="ECO:0008006" key="3">
    <source>
        <dbReference type="Google" id="ProtNLM"/>
    </source>
</evidence>
<dbReference type="InterPro" id="IPR027417">
    <property type="entry name" value="P-loop_NTPase"/>
</dbReference>